<dbReference type="GO" id="GO:0008270">
    <property type="term" value="F:zinc ion binding"/>
    <property type="evidence" value="ECO:0007669"/>
    <property type="project" value="UniProtKB-KW"/>
</dbReference>
<dbReference type="Proteomes" id="UP000233524">
    <property type="component" value="Unassembled WGS sequence"/>
</dbReference>
<dbReference type="SMART" id="SM00440">
    <property type="entry name" value="ZnF_C2C2"/>
    <property type="match status" value="1"/>
</dbReference>
<comment type="caution">
    <text evidence="15">The sequence shown here is derived from an EMBL/GenBank/DDBJ whole genome shotgun (WGS) entry which is preliminary data.</text>
</comment>
<dbReference type="STRING" id="41688.A0A2N3NCF2"/>
<dbReference type="GO" id="GO:0003899">
    <property type="term" value="F:DNA-directed RNA polymerase activity"/>
    <property type="evidence" value="ECO:0007669"/>
    <property type="project" value="InterPro"/>
</dbReference>
<dbReference type="Gene3D" id="2.20.25.10">
    <property type="match status" value="2"/>
</dbReference>
<comment type="subcellular location">
    <subcellularLocation>
        <location evidence="1">Nucleus</location>
        <location evidence="1">Nucleolus</location>
    </subcellularLocation>
</comment>
<protein>
    <recommendedName>
        <fullName evidence="3">DNA-directed RNA polymerase II subunit RPB9</fullName>
    </recommendedName>
    <alternativeName>
        <fullName evidence="10">DNA-directed RNA polymerase II subunit 9</fullName>
    </alternativeName>
</protein>
<evidence type="ECO:0000256" key="7">
    <source>
        <dbReference type="ARBA" id="ARBA00022833"/>
    </source>
</evidence>
<dbReference type="FunCoup" id="A0A2N3NCF2">
    <property type="interactions" value="340"/>
</dbReference>
<name>A0A2N3NCF2_9PEZI</name>
<proteinExistence type="inferred from homology"/>
<evidence type="ECO:0000313" key="16">
    <source>
        <dbReference type="Proteomes" id="UP000233524"/>
    </source>
</evidence>
<dbReference type="OrthoDB" id="282270at2759"/>
<dbReference type="GO" id="GO:0003676">
    <property type="term" value="F:nucleic acid binding"/>
    <property type="evidence" value="ECO:0007669"/>
    <property type="project" value="InterPro"/>
</dbReference>
<evidence type="ECO:0000256" key="4">
    <source>
        <dbReference type="ARBA" id="ARBA00022478"/>
    </source>
</evidence>
<keyword evidence="7" id="KW-0862">Zinc</keyword>
<accession>A0A2N3NCF2</accession>
<evidence type="ECO:0000256" key="9">
    <source>
        <dbReference type="ARBA" id="ARBA00023242"/>
    </source>
</evidence>
<keyword evidence="16" id="KW-1185">Reference proteome</keyword>
<evidence type="ECO:0000259" key="14">
    <source>
        <dbReference type="PROSITE" id="PS51133"/>
    </source>
</evidence>
<dbReference type="AlphaFoldDB" id="A0A2N3NCF2"/>
<dbReference type="VEuPathDB" id="FungiDB:jhhlp_001875"/>
<dbReference type="SUPFAM" id="SSF57783">
    <property type="entry name" value="Zinc beta-ribbon"/>
    <property type="match status" value="2"/>
</dbReference>
<evidence type="ECO:0000256" key="8">
    <source>
        <dbReference type="ARBA" id="ARBA00023163"/>
    </source>
</evidence>
<evidence type="ECO:0000256" key="13">
    <source>
        <dbReference type="SAM" id="MobiDB-lite"/>
    </source>
</evidence>
<dbReference type="InterPro" id="IPR001529">
    <property type="entry name" value="Zn_ribbon_RPB9"/>
</dbReference>
<dbReference type="PROSITE" id="PS51133">
    <property type="entry name" value="ZF_TFIIS_2"/>
    <property type="match status" value="1"/>
</dbReference>
<evidence type="ECO:0000256" key="11">
    <source>
        <dbReference type="PROSITE-ProRule" id="PRU00472"/>
    </source>
</evidence>
<reference evidence="15 16" key="1">
    <citation type="journal article" date="2017" name="G3 (Bethesda)">
        <title>First Draft Genome Sequence of the Pathogenic Fungus Lomentospora prolificans (Formerly Scedosporium prolificans).</title>
        <authorList>
            <person name="Luo R."/>
            <person name="Zimin A."/>
            <person name="Workman R."/>
            <person name="Fan Y."/>
            <person name="Pertea G."/>
            <person name="Grossman N."/>
            <person name="Wear M.P."/>
            <person name="Jia B."/>
            <person name="Miller H."/>
            <person name="Casadevall A."/>
            <person name="Timp W."/>
            <person name="Zhang S.X."/>
            <person name="Salzberg S.L."/>
        </authorList>
    </citation>
    <scope>NUCLEOTIDE SEQUENCE [LARGE SCALE GENOMIC DNA]</scope>
    <source>
        <strain evidence="15 16">JHH-5317</strain>
    </source>
</reference>
<dbReference type="InterPro" id="IPR012164">
    <property type="entry name" value="Rpa12/Rpb9/Rpc10/TFS"/>
</dbReference>
<comment type="subunit">
    <text evidence="2">Component of the RNA polymerase II (Pol II) complex consisting of 12 subunits.</text>
</comment>
<keyword evidence="6 11" id="KW-0863">Zinc-finger</keyword>
<dbReference type="FunFam" id="2.20.25.10:FF:000008">
    <property type="entry name" value="DNA-directed RNA polymerase II subunit RPB9"/>
    <property type="match status" value="1"/>
</dbReference>
<dbReference type="InParanoid" id="A0A2N3NCF2"/>
<comment type="similarity">
    <text evidence="12">Belongs to the archaeal rpoM/eukaryotic RPA12/RPB9/RPC11 RNA polymerase family.</text>
</comment>
<evidence type="ECO:0000256" key="12">
    <source>
        <dbReference type="RuleBase" id="RU003474"/>
    </source>
</evidence>
<dbReference type="CDD" id="cd10508">
    <property type="entry name" value="Zn-ribbon_RPB9"/>
    <property type="match status" value="1"/>
</dbReference>
<dbReference type="PANTHER" id="PTHR11239:SF1">
    <property type="entry name" value="DNA-DIRECTED RNA POLYMERASE II SUBUNIT RPB9"/>
    <property type="match status" value="1"/>
</dbReference>
<organism evidence="15 16">
    <name type="scientific">Lomentospora prolificans</name>
    <dbReference type="NCBI Taxonomy" id="41688"/>
    <lineage>
        <taxon>Eukaryota</taxon>
        <taxon>Fungi</taxon>
        <taxon>Dikarya</taxon>
        <taxon>Ascomycota</taxon>
        <taxon>Pezizomycotina</taxon>
        <taxon>Sordariomycetes</taxon>
        <taxon>Hypocreomycetidae</taxon>
        <taxon>Microascales</taxon>
        <taxon>Microascaceae</taxon>
        <taxon>Lomentospora</taxon>
    </lineage>
</organism>
<sequence>MATPASTTSDSEKKNLEQISFRFCSECSNMLYPKEDPENRRLLFTCRTCQYTEEAQSSCVFRNIMNNAAGETAGVTQDVGSDPTVSPLENTLCLMCGRPVLCGPHVVEEAGDDAEDIDDIDDTHGALLADSVYLLEDLVLEDDEPDDWEPDTTGSTTEDTKQGETRMTKAEMDLPRATKSCPSCRHDEAVFFQSQQRSAETGMKLFYVCCECGHIFQ</sequence>
<dbReference type="GO" id="GO:0005730">
    <property type="term" value="C:nucleolus"/>
    <property type="evidence" value="ECO:0007669"/>
    <property type="project" value="UniProtKB-SubCell"/>
</dbReference>
<dbReference type="Pfam" id="PF01096">
    <property type="entry name" value="Zn_ribbon_TFIIS"/>
    <property type="match status" value="1"/>
</dbReference>
<dbReference type="PANTHER" id="PTHR11239">
    <property type="entry name" value="DNA-DIRECTED RNA POLYMERASE"/>
    <property type="match status" value="1"/>
</dbReference>
<evidence type="ECO:0000313" key="15">
    <source>
        <dbReference type="EMBL" id="PKS10125.1"/>
    </source>
</evidence>
<dbReference type="InterPro" id="IPR001222">
    <property type="entry name" value="Znf_TFIIS"/>
</dbReference>
<gene>
    <name evidence="15" type="ORF">jhhlp_001875</name>
</gene>
<keyword evidence="9" id="KW-0539">Nucleus</keyword>
<feature type="compositionally biased region" description="Basic and acidic residues" evidence="13">
    <location>
        <begin position="158"/>
        <end position="176"/>
    </location>
</feature>
<evidence type="ECO:0000256" key="1">
    <source>
        <dbReference type="ARBA" id="ARBA00004604"/>
    </source>
</evidence>
<dbReference type="PROSITE" id="PS00466">
    <property type="entry name" value="ZF_TFIIS_1"/>
    <property type="match status" value="1"/>
</dbReference>
<dbReference type="GO" id="GO:0006367">
    <property type="term" value="P:transcription initiation at RNA polymerase II promoter"/>
    <property type="evidence" value="ECO:0007669"/>
    <property type="project" value="TreeGrafter"/>
</dbReference>
<feature type="domain" description="TFIIS-type" evidence="14">
    <location>
        <begin position="177"/>
        <end position="217"/>
    </location>
</feature>
<dbReference type="GO" id="GO:0001193">
    <property type="term" value="P:maintenance of transcriptional fidelity during transcription elongation by RNA polymerase II"/>
    <property type="evidence" value="ECO:0007669"/>
    <property type="project" value="TreeGrafter"/>
</dbReference>
<evidence type="ECO:0000256" key="6">
    <source>
        <dbReference type="ARBA" id="ARBA00022771"/>
    </source>
</evidence>
<dbReference type="GO" id="GO:0006283">
    <property type="term" value="P:transcription-coupled nucleotide-excision repair"/>
    <property type="evidence" value="ECO:0007669"/>
    <property type="project" value="TreeGrafter"/>
</dbReference>
<evidence type="ECO:0000256" key="10">
    <source>
        <dbReference type="ARBA" id="ARBA00042129"/>
    </source>
</evidence>
<dbReference type="SMART" id="SM00661">
    <property type="entry name" value="RPOL9"/>
    <property type="match status" value="1"/>
</dbReference>
<keyword evidence="5 12" id="KW-0479">Metal-binding</keyword>
<dbReference type="InterPro" id="IPR034012">
    <property type="entry name" value="Zn_ribbon_RPB9_C"/>
</dbReference>
<keyword evidence="8 12" id="KW-0804">Transcription</keyword>
<keyword evidence="4 12" id="KW-0240">DNA-directed RNA polymerase</keyword>
<feature type="region of interest" description="Disordered" evidence="13">
    <location>
        <begin position="142"/>
        <end position="178"/>
    </location>
</feature>
<dbReference type="GO" id="GO:0005665">
    <property type="term" value="C:RNA polymerase II, core complex"/>
    <property type="evidence" value="ECO:0007669"/>
    <property type="project" value="TreeGrafter"/>
</dbReference>
<evidence type="ECO:0000256" key="2">
    <source>
        <dbReference type="ARBA" id="ARBA00011730"/>
    </source>
</evidence>
<dbReference type="EMBL" id="NLAX01000008">
    <property type="protein sequence ID" value="PKS10125.1"/>
    <property type="molecule type" value="Genomic_DNA"/>
</dbReference>
<evidence type="ECO:0000256" key="5">
    <source>
        <dbReference type="ARBA" id="ARBA00022723"/>
    </source>
</evidence>
<dbReference type="Pfam" id="PF02150">
    <property type="entry name" value="Zn_ribbon_RPB9"/>
    <property type="match status" value="1"/>
</dbReference>
<evidence type="ECO:0000256" key="3">
    <source>
        <dbReference type="ARBA" id="ARBA00015926"/>
    </source>
</evidence>